<dbReference type="EMBL" id="AFGF01000074">
    <property type="protein sequence ID" value="EGO64161.1"/>
    <property type="molecule type" value="Genomic_DNA"/>
</dbReference>
<dbReference type="OrthoDB" id="5917852at2"/>
<evidence type="ECO:0000259" key="2">
    <source>
        <dbReference type="Pfam" id="PF23666"/>
    </source>
</evidence>
<dbReference type="AlphaFoldDB" id="F7NID1"/>
<reference evidence="3 4" key="1">
    <citation type="journal article" date="2011" name="EMBO J.">
        <title>Structural diversity of bacterial flagellar motors.</title>
        <authorList>
            <person name="Chen S."/>
            <person name="Beeby M."/>
            <person name="Murphy G.E."/>
            <person name="Leadbetter J.R."/>
            <person name="Hendrixson D.R."/>
            <person name="Briegel A."/>
            <person name="Li Z."/>
            <person name="Shi J."/>
            <person name="Tocheva E.I."/>
            <person name="Muller A."/>
            <person name="Dobro M.J."/>
            <person name="Jensen G.J."/>
        </authorList>
    </citation>
    <scope>NUCLEOTIDE SEQUENCE [LARGE SCALE GENOMIC DNA]</scope>
    <source>
        <strain evidence="3 4">DSM 6540</strain>
    </source>
</reference>
<name>F7NID1_9FIRM</name>
<dbReference type="Pfam" id="PF23666">
    <property type="entry name" value="Rcc01698_C"/>
    <property type="match status" value="1"/>
</dbReference>
<evidence type="ECO:0000313" key="4">
    <source>
        <dbReference type="Proteomes" id="UP000003240"/>
    </source>
</evidence>
<keyword evidence="4" id="KW-1185">Reference proteome</keyword>
<proteinExistence type="predicted"/>
<protein>
    <submittedName>
        <fullName evidence="3">Uncharacterized protein</fullName>
    </submittedName>
</protein>
<evidence type="ECO:0000259" key="1">
    <source>
        <dbReference type="Pfam" id="PF13550"/>
    </source>
</evidence>
<gene>
    <name evidence="3" type="ORF">ALO_09159</name>
</gene>
<feature type="domain" description="Tip attachment protein J" evidence="1">
    <location>
        <begin position="281"/>
        <end position="438"/>
    </location>
</feature>
<dbReference type="eggNOG" id="COG4733">
    <property type="taxonomic scope" value="Bacteria"/>
</dbReference>
<dbReference type="Pfam" id="PF13550">
    <property type="entry name" value="Phage-tail_3"/>
    <property type="match status" value="1"/>
</dbReference>
<dbReference type="RefSeq" id="WP_004094921.1">
    <property type="nucleotide sequence ID" value="NZ_AFGF01000074.1"/>
</dbReference>
<dbReference type="InterPro" id="IPR056490">
    <property type="entry name" value="Rcc01698_C"/>
</dbReference>
<sequence length="814" mass="89785">MGFLLTLFVNVVLSSLAALLKPKPEFDSPKPSALSDFRAPTAEEGLIIPVVVGTAKVENPNVVWYGDLKSVPIIEEVVVGRKYGVFGPKKKKKVTVGYQYYIGMQLVLAMGTIDSLLEIWVGDKLAWSGDLTCPESGDKASIYIDKPLLFGSKEEGGIRGWVDFYFGNATQGPNAYLADKLGESVPAWRGVCYAVLRGVYVGNSTSLREWSFVMRRLPHALSSGCHDLQGDANPAEMLYELATNPAWSIGMPGDFADVENMRQLAAALADENFGLSMQYNQKSTAKEYIYDILRHIDAVMYQDYTIGKMRFKLIRHEKVTQDTVVLDPSNTAQVELVQGGWPETANDIKIRYIDRSKGFKQRIASYQDMANIIIRNGEIEEEVIDYLGISRLDLAQQIAMRSLRLISLPLAKIRLETNRIGTQLLPGSIFVLNWPSLGIYNRIFRCTVPNYGTVDSGAVEIEAVEDAFGLQSGIYLPPDDAGDYYKPPGQAPLQRLFEMPYQMAEGPDRSVAALATNPGDAFGYEIWTNAGDGFAQSAVADVFTPAGVLTAHYGQDTASIDEEGIVLESAYGMDFLASVRNDDLMAGVNLLLLDDEIMAWRTIEHEGDERYRIRGIIRGVMDSVPANHPSGSIAWFISIGAALVTSEALATDMTVTARLLPFNMNGIAAVQEAQAIACITRSRALRPYPPGRIRINESACPAVVTDRVFVTWAHRYRDQAEIVTQDQDSTGEPDGMYTVRVYSGQELKRVTSGIAGQEYIYAARDRLDDEINGLNPVKLEIAVVSEYGESLQPQFRVFDMAGYGLIYGQYYGGV</sequence>
<evidence type="ECO:0000313" key="3">
    <source>
        <dbReference type="EMBL" id="EGO64161.1"/>
    </source>
</evidence>
<accession>F7NID1</accession>
<comment type="caution">
    <text evidence="3">The sequence shown here is derived from an EMBL/GenBank/DDBJ whole genome shotgun (WGS) entry which is preliminary data.</text>
</comment>
<dbReference type="InterPro" id="IPR032876">
    <property type="entry name" value="J_dom"/>
</dbReference>
<dbReference type="Proteomes" id="UP000003240">
    <property type="component" value="Unassembled WGS sequence"/>
</dbReference>
<feature type="domain" description="Rcc01698-like C-terminal" evidence="2">
    <location>
        <begin position="566"/>
        <end position="632"/>
    </location>
</feature>
<organism evidence="3 4">
    <name type="scientific">Acetonema longum DSM 6540</name>
    <dbReference type="NCBI Taxonomy" id="1009370"/>
    <lineage>
        <taxon>Bacteria</taxon>
        <taxon>Bacillati</taxon>
        <taxon>Bacillota</taxon>
        <taxon>Negativicutes</taxon>
        <taxon>Acetonemataceae</taxon>
        <taxon>Acetonema</taxon>
    </lineage>
</organism>
<dbReference type="STRING" id="1009370.ALO_09159"/>